<evidence type="ECO:0000256" key="1">
    <source>
        <dbReference type="ARBA" id="ARBA00004651"/>
    </source>
</evidence>
<dbReference type="PANTHER" id="PTHR30572">
    <property type="entry name" value="MEMBRANE COMPONENT OF TRANSPORTER-RELATED"/>
    <property type="match status" value="1"/>
</dbReference>
<name>A0ABW7NBV7_9BACT</name>
<dbReference type="PROSITE" id="PS51257">
    <property type="entry name" value="PROKAR_LIPOPROTEIN"/>
    <property type="match status" value="1"/>
</dbReference>
<evidence type="ECO:0000259" key="8">
    <source>
        <dbReference type="Pfam" id="PF12704"/>
    </source>
</evidence>
<reference evidence="9 10" key="1">
    <citation type="journal article" date="2013" name="Int. J. Syst. Evol. Microbiol.">
        <title>Marinoscillum luteum sp. nov., isolated from marine sediment.</title>
        <authorList>
            <person name="Cha I.T."/>
            <person name="Park S.J."/>
            <person name="Kim S.J."/>
            <person name="Kim J.G."/>
            <person name="Jung M.Y."/>
            <person name="Shin K.S."/>
            <person name="Kwon K.K."/>
            <person name="Yang S.H."/>
            <person name="Seo Y.S."/>
            <person name="Rhee S.K."/>
        </authorList>
    </citation>
    <scope>NUCLEOTIDE SEQUENCE [LARGE SCALE GENOMIC DNA]</scope>
    <source>
        <strain evidence="9 10">KCTC 23939</strain>
    </source>
</reference>
<gene>
    <name evidence="9" type="ORF">ACHKAR_12410</name>
</gene>
<dbReference type="Pfam" id="PF12704">
    <property type="entry name" value="MacB_PCD"/>
    <property type="match status" value="1"/>
</dbReference>
<evidence type="ECO:0000313" key="9">
    <source>
        <dbReference type="EMBL" id="MFH6984249.1"/>
    </source>
</evidence>
<organism evidence="9 10">
    <name type="scientific">Marinoscillum luteum</name>
    <dbReference type="NCBI Taxonomy" id="861051"/>
    <lineage>
        <taxon>Bacteria</taxon>
        <taxon>Pseudomonadati</taxon>
        <taxon>Bacteroidota</taxon>
        <taxon>Cytophagia</taxon>
        <taxon>Cytophagales</taxon>
        <taxon>Reichenbachiellaceae</taxon>
        <taxon>Marinoscillum</taxon>
    </lineage>
</organism>
<feature type="transmembrane region" description="Helical" evidence="6">
    <location>
        <begin position="682"/>
        <end position="704"/>
    </location>
</feature>
<evidence type="ECO:0000256" key="4">
    <source>
        <dbReference type="ARBA" id="ARBA00022989"/>
    </source>
</evidence>
<feature type="transmembrane region" description="Helical" evidence="6">
    <location>
        <begin position="338"/>
        <end position="361"/>
    </location>
</feature>
<sequence length="803" mass="90972">MFWNYLKVTYRSFLRQKVYSLINITGLAIGLACFILIFLYIRDEMSYDRFHSKSDRTYRVIEHFESEGIGEHSASQPFPTGPTLVNDFGRQIVHQVRLFNFQSPSLALAYREKDKAFNESRIFFADSTFFDVFDFELKTGDKQTALDEPNSILLTEEMARKYFDDEDPMGKVLEFQGNQHLQVTGILANAPRNAHFQFDFIGSFSTLKQSFGGNYPRTWYWNPCWTYVVLAEGVGKEEMEAFFPDFVQKYFPKFVVDDITLELQPLVDIHLHSRLDYEIQANSTAENLKIFGLVAIFVLLIAAINFINLSTARASKRAKEVGVRKSLGSEKRQLVRQFVFESVLLTFFAVIIALVFVWLAIPAFNELTEKSISIASLVNPMDVGGLLGLTLLVGVLSGFYPAFVLSSFNTVLVLKNAYQKVSGFNFRRVLVTIQFAISIMLIIGTIVAVSQLQLLQNDDLGFDKEHVMMIPVIRSPMGQHYESFKNAALQSTVIRSVTAVEEIVGSKHQVNNYQFEGMDQSKPFPHFHVRHDFSETMELEMVAGRDFSYEVQTDDSLALIVNETLVRSMQWGTPEEALNKRYYFGGELRGKVIGVVKDYNFVSKHHPIAPLVITLNTFPGAFNLFIKYVAVKVDGNNTEQAIADLEAAWRGVMPTRPFDYFFLDDRLNDSYKAERKLSTVTLIFSGLAIVVACLGLFGLATYSVEQRKKEIGVRKVLGISSMQILMLLSREFVLLIGVAFVVAIPLAYLLLDAWLNGFAFRVSIAAWPFILSGVVVFVVAMLTIGFHAYRATLINPSDTLKYE</sequence>
<evidence type="ECO:0000256" key="5">
    <source>
        <dbReference type="ARBA" id="ARBA00023136"/>
    </source>
</evidence>
<feature type="domain" description="MacB-like periplasmic core" evidence="8">
    <location>
        <begin position="20"/>
        <end position="240"/>
    </location>
</feature>
<keyword evidence="2" id="KW-1003">Cell membrane</keyword>
<dbReference type="RefSeq" id="WP_395417635.1">
    <property type="nucleotide sequence ID" value="NZ_JBIPKE010000017.1"/>
</dbReference>
<evidence type="ECO:0000259" key="7">
    <source>
        <dbReference type="Pfam" id="PF02687"/>
    </source>
</evidence>
<comment type="subcellular location">
    <subcellularLocation>
        <location evidence="1">Cell membrane</location>
        <topology evidence="1">Multi-pass membrane protein</topology>
    </subcellularLocation>
</comment>
<feature type="transmembrane region" description="Helical" evidence="6">
    <location>
        <begin position="763"/>
        <end position="786"/>
    </location>
</feature>
<evidence type="ECO:0000313" key="10">
    <source>
        <dbReference type="Proteomes" id="UP001610063"/>
    </source>
</evidence>
<feature type="transmembrane region" description="Helical" evidence="6">
    <location>
        <begin position="386"/>
        <end position="408"/>
    </location>
</feature>
<comment type="caution">
    <text evidence="9">The sequence shown here is derived from an EMBL/GenBank/DDBJ whole genome shotgun (WGS) entry which is preliminary data.</text>
</comment>
<evidence type="ECO:0000256" key="3">
    <source>
        <dbReference type="ARBA" id="ARBA00022692"/>
    </source>
</evidence>
<evidence type="ECO:0000256" key="2">
    <source>
        <dbReference type="ARBA" id="ARBA00022475"/>
    </source>
</evidence>
<feature type="domain" description="ABC3 transporter permease C-terminal" evidence="7">
    <location>
        <begin position="293"/>
        <end position="408"/>
    </location>
</feature>
<feature type="domain" description="ABC3 transporter permease C-terminal" evidence="7">
    <location>
        <begin position="683"/>
        <end position="796"/>
    </location>
</feature>
<keyword evidence="10" id="KW-1185">Reference proteome</keyword>
<dbReference type="InterPro" id="IPR003838">
    <property type="entry name" value="ABC3_permease_C"/>
</dbReference>
<feature type="transmembrane region" description="Helical" evidence="6">
    <location>
        <begin position="21"/>
        <end position="41"/>
    </location>
</feature>
<dbReference type="PANTHER" id="PTHR30572:SF18">
    <property type="entry name" value="ABC-TYPE MACROLIDE FAMILY EXPORT SYSTEM PERMEASE COMPONENT 2"/>
    <property type="match status" value="1"/>
</dbReference>
<dbReference type="InterPro" id="IPR050250">
    <property type="entry name" value="Macrolide_Exporter_MacB"/>
</dbReference>
<keyword evidence="3 6" id="KW-0812">Transmembrane</keyword>
<keyword evidence="5 6" id="KW-0472">Membrane</keyword>
<feature type="transmembrane region" description="Helical" evidence="6">
    <location>
        <begin position="290"/>
        <end position="309"/>
    </location>
</feature>
<keyword evidence="4 6" id="KW-1133">Transmembrane helix</keyword>
<accession>A0ABW7NBV7</accession>
<proteinExistence type="predicted"/>
<dbReference type="Proteomes" id="UP001610063">
    <property type="component" value="Unassembled WGS sequence"/>
</dbReference>
<feature type="transmembrane region" description="Helical" evidence="6">
    <location>
        <begin position="732"/>
        <end position="751"/>
    </location>
</feature>
<dbReference type="Pfam" id="PF02687">
    <property type="entry name" value="FtsX"/>
    <property type="match status" value="2"/>
</dbReference>
<evidence type="ECO:0000256" key="6">
    <source>
        <dbReference type="SAM" id="Phobius"/>
    </source>
</evidence>
<dbReference type="EMBL" id="JBIPKE010000017">
    <property type="protein sequence ID" value="MFH6984249.1"/>
    <property type="molecule type" value="Genomic_DNA"/>
</dbReference>
<feature type="transmembrane region" description="Helical" evidence="6">
    <location>
        <begin position="429"/>
        <end position="449"/>
    </location>
</feature>
<protein>
    <submittedName>
        <fullName evidence="9">FtsX-like permease family protein</fullName>
    </submittedName>
</protein>
<dbReference type="InterPro" id="IPR025857">
    <property type="entry name" value="MacB_PCD"/>
</dbReference>